<sequence>MIRRPGVAVGRNESSVLMKKLGLDATDIRILSAVQQYGQLSKTKLAEIANISATPCWARLDRLKAAGYIRGYHAEIALDQIADFTQVIVTVSLTHHRKADFDRFEAFIRNLDEITECISTGGGVDYIMKIVSPSLSSFQTLMESLLSADLEIDRYMTYFATRRIKLSQPNIAKLAAKAAK</sequence>
<dbReference type="PRINTS" id="PR00033">
    <property type="entry name" value="HTHASNC"/>
</dbReference>
<dbReference type="GO" id="GO:0043200">
    <property type="term" value="P:response to amino acid"/>
    <property type="evidence" value="ECO:0007669"/>
    <property type="project" value="TreeGrafter"/>
</dbReference>
<dbReference type="PANTHER" id="PTHR30154:SF34">
    <property type="entry name" value="TRANSCRIPTIONAL REGULATOR AZLB"/>
    <property type="match status" value="1"/>
</dbReference>
<dbReference type="PROSITE" id="PS50956">
    <property type="entry name" value="HTH_ASNC_2"/>
    <property type="match status" value="1"/>
</dbReference>
<dbReference type="Proteomes" id="UP000194012">
    <property type="component" value="Unassembled WGS sequence"/>
</dbReference>
<dbReference type="InterPro" id="IPR011008">
    <property type="entry name" value="Dimeric_a/b-barrel"/>
</dbReference>
<dbReference type="GO" id="GO:0043565">
    <property type="term" value="F:sequence-specific DNA binding"/>
    <property type="evidence" value="ECO:0007669"/>
    <property type="project" value="InterPro"/>
</dbReference>
<keyword evidence="1" id="KW-0805">Transcription regulation</keyword>
<dbReference type="SUPFAM" id="SSF54909">
    <property type="entry name" value="Dimeric alpha+beta barrel"/>
    <property type="match status" value="1"/>
</dbReference>
<dbReference type="InterPro" id="IPR019888">
    <property type="entry name" value="Tscrpt_reg_AsnC-like"/>
</dbReference>
<dbReference type="InterPro" id="IPR000485">
    <property type="entry name" value="AsnC-type_HTH_dom"/>
</dbReference>
<dbReference type="InterPro" id="IPR036390">
    <property type="entry name" value="WH_DNA-bd_sf"/>
</dbReference>
<dbReference type="SUPFAM" id="SSF46785">
    <property type="entry name" value="Winged helix' DNA-binding domain"/>
    <property type="match status" value="1"/>
</dbReference>
<dbReference type="Gene3D" id="3.30.70.920">
    <property type="match status" value="1"/>
</dbReference>
<feature type="domain" description="HTH asnC-type" evidence="4">
    <location>
        <begin position="23"/>
        <end position="85"/>
    </location>
</feature>
<dbReference type="InterPro" id="IPR036388">
    <property type="entry name" value="WH-like_DNA-bd_sf"/>
</dbReference>
<accession>A0A1X6ZFM7</accession>
<keyword evidence="3" id="KW-0804">Transcription</keyword>
<reference evidence="6" key="1">
    <citation type="submission" date="2017-03" db="EMBL/GenBank/DDBJ databases">
        <authorList>
            <person name="Rodrigo-Torres L."/>
            <person name="Arahal R.D."/>
            <person name="Lucena T."/>
        </authorList>
    </citation>
    <scope>NUCLEOTIDE SEQUENCE [LARGE SCALE GENOMIC DNA]</scope>
    <source>
        <strain evidence="6">CECT 8370</strain>
    </source>
</reference>
<dbReference type="AlphaFoldDB" id="A0A1X6ZFM7"/>
<dbReference type="Pfam" id="PF13412">
    <property type="entry name" value="HTH_24"/>
    <property type="match status" value="1"/>
</dbReference>
<gene>
    <name evidence="5" type="primary">lrp_8</name>
    <name evidence="5" type="ORF">ROG8370_02226</name>
</gene>
<dbReference type="Gene3D" id="1.10.10.10">
    <property type="entry name" value="Winged helix-like DNA-binding domain superfamily/Winged helix DNA-binding domain"/>
    <property type="match status" value="1"/>
</dbReference>
<dbReference type="PANTHER" id="PTHR30154">
    <property type="entry name" value="LEUCINE-RESPONSIVE REGULATORY PROTEIN"/>
    <property type="match status" value="1"/>
</dbReference>
<proteinExistence type="predicted"/>
<name>A0A1X6ZFM7_9RHOB</name>
<protein>
    <submittedName>
        <fullName evidence="5">Leucine-responsive regulatory protein</fullName>
    </submittedName>
</protein>
<evidence type="ECO:0000256" key="1">
    <source>
        <dbReference type="ARBA" id="ARBA00023015"/>
    </source>
</evidence>
<dbReference type="InterPro" id="IPR019887">
    <property type="entry name" value="Tscrpt_reg_AsnC/Lrp_C"/>
</dbReference>
<evidence type="ECO:0000259" key="4">
    <source>
        <dbReference type="PROSITE" id="PS50956"/>
    </source>
</evidence>
<dbReference type="EMBL" id="FWFJ01000020">
    <property type="protein sequence ID" value="SLN50470.1"/>
    <property type="molecule type" value="Genomic_DNA"/>
</dbReference>
<evidence type="ECO:0000313" key="6">
    <source>
        <dbReference type="Proteomes" id="UP000194012"/>
    </source>
</evidence>
<evidence type="ECO:0000313" key="5">
    <source>
        <dbReference type="EMBL" id="SLN50470.1"/>
    </source>
</evidence>
<evidence type="ECO:0000256" key="3">
    <source>
        <dbReference type="ARBA" id="ARBA00023163"/>
    </source>
</evidence>
<keyword evidence="2" id="KW-0238">DNA-binding</keyword>
<keyword evidence="6" id="KW-1185">Reference proteome</keyword>
<dbReference type="Pfam" id="PF01037">
    <property type="entry name" value="AsnC_trans_reg"/>
    <property type="match status" value="1"/>
</dbReference>
<dbReference type="GO" id="GO:0005829">
    <property type="term" value="C:cytosol"/>
    <property type="evidence" value="ECO:0007669"/>
    <property type="project" value="TreeGrafter"/>
</dbReference>
<dbReference type="SMART" id="SM00344">
    <property type="entry name" value="HTH_ASNC"/>
    <property type="match status" value="1"/>
</dbReference>
<organism evidence="5 6">
    <name type="scientific">Roseovarius gaetbuli</name>
    <dbReference type="NCBI Taxonomy" id="1356575"/>
    <lineage>
        <taxon>Bacteria</taxon>
        <taxon>Pseudomonadati</taxon>
        <taxon>Pseudomonadota</taxon>
        <taxon>Alphaproteobacteria</taxon>
        <taxon>Rhodobacterales</taxon>
        <taxon>Roseobacteraceae</taxon>
        <taxon>Roseovarius</taxon>
    </lineage>
</organism>
<evidence type="ECO:0000256" key="2">
    <source>
        <dbReference type="ARBA" id="ARBA00023125"/>
    </source>
</evidence>